<proteinExistence type="predicted"/>
<comment type="caution">
    <text evidence="3">The sequence shown here is derived from an EMBL/GenBank/DDBJ whole genome shotgun (WGS) entry which is preliminary data.</text>
</comment>
<dbReference type="AlphaFoldDB" id="A0A1Q9D0Y0"/>
<evidence type="ECO:0000313" key="4">
    <source>
        <dbReference type="Proteomes" id="UP000186817"/>
    </source>
</evidence>
<keyword evidence="2" id="KW-0732">Signal</keyword>
<sequence length="278" mass="30221">MKAAALFALASLAVLGVITSLRALSNDRQMLLQKTAELTASLQDLKEVRDMSQKTDSGTAGEIPLATSSTDAGRPGAAELLQDWPPKACAHPEGAVLFFCERPARKVAAASDLWKEGSQLLGEADFVEFLSRCQRAESVLAGSRVKIWSDSRDRKGFKGAMAEQVRDVYGLSKLVKPSWGDDTWILDVGGNLGITAIHLHIRAPKSKLLTLEPSPWNYILLRLNLLQNLEAAGQTVFALHGGFSATPGTLHGTHMFTNAWGSRNDDIFQPHRSIKGEF</sequence>
<dbReference type="SUPFAM" id="SSF53335">
    <property type="entry name" value="S-adenosyl-L-methionine-dependent methyltransferases"/>
    <property type="match status" value="1"/>
</dbReference>
<dbReference type="InterPro" id="IPR029063">
    <property type="entry name" value="SAM-dependent_MTases_sf"/>
</dbReference>
<dbReference type="EMBL" id="LSRX01000793">
    <property type="protein sequence ID" value="OLP88820.1"/>
    <property type="molecule type" value="Genomic_DNA"/>
</dbReference>
<evidence type="ECO:0000256" key="2">
    <source>
        <dbReference type="SAM" id="SignalP"/>
    </source>
</evidence>
<feature type="chain" id="PRO_5012277113" description="tRNA(Phe) (4-demethylwyosine(37)-C(7)) aminocarboxypropyltransferase" evidence="2">
    <location>
        <begin position="24"/>
        <end position="278"/>
    </location>
</feature>
<protein>
    <recommendedName>
        <fullName evidence="5">tRNA(Phe) (4-demethylwyosine(37)-C(7)) aminocarboxypropyltransferase</fullName>
    </recommendedName>
</protein>
<evidence type="ECO:0008006" key="5">
    <source>
        <dbReference type="Google" id="ProtNLM"/>
    </source>
</evidence>
<keyword evidence="4" id="KW-1185">Reference proteome</keyword>
<gene>
    <name evidence="3" type="ORF">AK812_SmicGene29790</name>
</gene>
<feature type="region of interest" description="Disordered" evidence="1">
    <location>
        <begin position="49"/>
        <end position="72"/>
    </location>
</feature>
<evidence type="ECO:0000313" key="3">
    <source>
        <dbReference type="EMBL" id="OLP88820.1"/>
    </source>
</evidence>
<reference evidence="3 4" key="1">
    <citation type="submission" date="2016-02" db="EMBL/GenBank/DDBJ databases">
        <title>Genome analysis of coral dinoflagellate symbionts highlights evolutionary adaptations to a symbiotic lifestyle.</title>
        <authorList>
            <person name="Aranda M."/>
            <person name="Li Y."/>
            <person name="Liew Y.J."/>
            <person name="Baumgarten S."/>
            <person name="Simakov O."/>
            <person name="Wilson M."/>
            <person name="Piel J."/>
            <person name="Ashoor H."/>
            <person name="Bougouffa S."/>
            <person name="Bajic V.B."/>
            <person name="Ryu T."/>
            <person name="Ravasi T."/>
            <person name="Bayer T."/>
            <person name="Micklem G."/>
            <person name="Kim H."/>
            <person name="Bhak J."/>
            <person name="Lajeunesse T.C."/>
            <person name="Voolstra C.R."/>
        </authorList>
    </citation>
    <scope>NUCLEOTIDE SEQUENCE [LARGE SCALE GENOMIC DNA]</scope>
    <source>
        <strain evidence="3 4">CCMP2467</strain>
    </source>
</reference>
<organism evidence="3 4">
    <name type="scientific">Symbiodinium microadriaticum</name>
    <name type="common">Dinoflagellate</name>
    <name type="synonym">Zooxanthella microadriatica</name>
    <dbReference type="NCBI Taxonomy" id="2951"/>
    <lineage>
        <taxon>Eukaryota</taxon>
        <taxon>Sar</taxon>
        <taxon>Alveolata</taxon>
        <taxon>Dinophyceae</taxon>
        <taxon>Suessiales</taxon>
        <taxon>Symbiodiniaceae</taxon>
        <taxon>Symbiodinium</taxon>
    </lineage>
</organism>
<dbReference type="OrthoDB" id="420966at2759"/>
<dbReference type="Proteomes" id="UP000186817">
    <property type="component" value="Unassembled WGS sequence"/>
</dbReference>
<feature type="signal peptide" evidence="2">
    <location>
        <begin position="1"/>
        <end position="23"/>
    </location>
</feature>
<evidence type="ECO:0000256" key="1">
    <source>
        <dbReference type="SAM" id="MobiDB-lite"/>
    </source>
</evidence>
<dbReference type="Gene3D" id="3.40.50.150">
    <property type="entry name" value="Vaccinia Virus protein VP39"/>
    <property type="match status" value="1"/>
</dbReference>
<name>A0A1Q9D0Y0_SYMMI</name>
<accession>A0A1Q9D0Y0</accession>